<protein>
    <submittedName>
        <fullName evidence="1">Uncharacterized protein</fullName>
    </submittedName>
</protein>
<accession>A0A9D4NAK7</accession>
<keyword evidence="2" id="KW-1185">Reference proteome</keyword>
<sequence length="120" mass="13339">MFLRDIKIPKFTCDGVSSYQSHKTSMHINAVWSGDALLCGLINGQHCANSQADLEPRWPHMAKDARYFALIMKENAATPSSCFLSVLRENSPNVNTAVCEATQIQLPDSSVEVIVIHWYG</sequence>
<proteinExistence type="predicted"/>
<gene>
    <name evidence="1" type="ORF">DPMN_015157</name>
</gene>
<dbReference type="AlphaFoldDB" id="A0A9D4NAK7"/>
<dbReference type="Proteomes" id="UP000828390">
    <property type="component" value="Unassembled WGS sequence"/>
</dbReference>
<reference evidence="1" key="1">
    <citation type="journal article" date="2019" name="bioRxiv">
        <title>The Genome of the Zebra Mussel, Dreissena polymorpha: A Resource for Invasive Species Research.</title>
        <authorList>
            <person name="McCartney M.A."/>
            <person name="Auch B."/>
            <person name="Kono T."/>
            <person name="Mallez S."/>
            <person name="Zhang Y."/>
            <person name="Obille A."/>
            <person name="Becker A."/>
            <person name="Abrahante J.E."/>
            <person name="Garbe J."/>
            <person name="Badalamenti J.P."/>
            <person name="Herman A."/>
            <person name="Mangelson H."/>
            <person name="Liachko I."/>
            <person name="Sullivan S."/>
            <person name="Sone E.D."/>
            <person name="Koren S."/>
            <person name="Silverstein K.A.T."/>
            <person name="Beckman K.B."/>
            <person name="Gohl D.M."/>
        </authorList>
    </citation>
    <scope>NUCLEOTIDE SEQUENCE</scope>
    <source>
        <strain evidence="1">Duluth1</strain>
        <tissue evidence="1">Whole animal</tissue>
    </source>
</reference>
<evidence type="ECO:0000313" key="2">
    <source>
        <dbReference type="Proteomes" id="UP000828390"/>
    </source>
</evidence>
<dbReference type="EMBL" id="JAIWYP010000001">
    <property type="protein sequence ID" value="KAH3891066.1"/>
    <property type="molecule type" value="Genomic_DNA"/>
</dbReference>
<name>A0A9D4NAK7_DREPO</name>
<reference evidence="1" key="2">
    <citation type="submission" date="2020-11" db="EMBL/GenBank/DDBJ databases">
        <authorList>
            <person name="McCartney M.A."/>
            <person name="Auch B."/>
            <person name="Kono T."/>
            <person name="Mallez S."/>
            <person name="Becker A."/>
            <person name="Gohl D.M."/>
            <person name="Silverstein K.A.T."/>
            <person name="Koren S."/>
            <person name="Bechman K.B."/>
            <person name="Herman A."/>
            <person name="Abrahante J.E."/>
            <person name="Garbe J."/>
        </authorList>
    </citation>
    <scope>NUCLEOTIDE SEQUENCE</scope>
    <source>
        <strain evidence="1">Duluth1</strain>
        <tissue evidence="1">Whole animal</tissue>
    </source>
</reference>
<evidence type="ECO:0000313" key="1">
    <source>
        <dbReference type="EMBL" id="KAH3891066.1"/>
    </source>
</evidence>
<organism evidence="1 2">
    <name type="scientific">Dreissena polymorpha</name>
    <name type="common">Zebra mussel</name>
    <name type="synonym">Mytilus polymorpha</name>
    <dbReference type="NCBI Taxonomy" id="45954"/>
    <lineage>
        <taxon>Eukaryota</taxon>
        <taxon>Metazoa</taxon>
        <taxon>Spiralia</taxon>
        <taxon>Lophotrochozoa</taxon>
        <taxon>Mollusca</taxon>
        <taxon>Bivalvia</taxon>
        <taxon>Autobranchia</taxon>
        <taxon>Heteroconchia</taxon>
        <taxon>Euheterodonta</taxon>
        <taxon>Imparidentia</taxon>
        <taxon>Neoheterodontei</taxon>
        <taxon>Myida</taxon>
        <taxon>Dreissenoidea</taxon>
        <taxon>Dreissenidae</taxon>
        <taxon>Dreissena</taxon>
    </lineage>
</organism>
<comment type="caution">
    <text evidence="1">The sequence shown here is derived from an EMBL/GenBank/DDBJ whole genome shotgun (WGS) entry which is preliminary data.</text>
</comment>